<feature type="transmembrane region" description="Helical" evidence="13">
    <location>
        <begin position="198"/>
        <end position="216"/>
    </location>
</feature>
<evidence type="ECO:0000256" key="9">
    <source>
        <dbReference type="ARBA" id="ARBA00023002"/>
    </source>
</evidence>
<feature type="domain" description="FAD-binding FR-type" evidence="14">
    <location>
        <begin position="222"/>
        <end position="319"/>
    </location>
</feature>
<feature type="transmembrane region" description="Helical" evidence="13">
    <location>
        <begin position="143"/>
        <end position="160"/>
    </location>
</feature>
<gene>
    <name evidence="15" type="ORF">EXH44_04725</name>
</gene>
<sequence>MNKIKLIPWFFILTISVLWFGTGVKLPEPFMYYGLRDLANQYSGIIAMGAMSLCMWLAIRPKWLETFFNGLDKTYRLHKWLGITALVATLTHYWFTQGSRWLVSLGIVTKPVKKKPVIDPNAPFDFEVWLKSFKGIAEDVGEWAFYLALVLMVVALAKRIPYHWFKKTHKMLAVSYLALVFHAVVLIKFPYWSQPVGWVMALLMLMGSYSAFVVLFKGIDKEKRYVGKIVAIQPLTAMNSYSVTIEVPQWQGHQAGQFAFIQADGESHPFTIASSWNADKPYLRFVIKQLGDYTNNLAQHFAVGKSIEITGPYGKFTFEDQASEQIWIGSGVGITPFMAGLEQRIASQATSKVALYYCYRESDAEFIEQLKQTAQQANVVLHLWNSQTQGHLTAETIVANMADIKNATVWFCGNTAFATQLKLDLSLLGFNKNKFHQELFEMR</sequence>
<dbReference type="Proteomes" id="UP000294444">
    <property type="component" value="Chromosome"/>
</dbReference>
<evidence type="ECO:0000256" key="13">
    <source>
        <dbReference type="SAM" id="Phobius"/>
    </source>
</evidence>
<keyword evidence="6" id="KW-0479">Metal-binding</keyword>
<dbReference type="InterPro" id="IPR039261">
    <property type="entry name" value="FNR_nucleotide-bd"/>
</dbReference>
<keyword evidence="4 13" id="KW-0812">Transmembrane</keyword>
<feature type="transmembrane region" description="Helical" evidence="13">
    <location>
        <begin position="7"/>
        <end position="26"/>
    </location>
</feature>
<evidence type="ECO:0000256" key="2">
    <source>
        <dbReference type="ARBA" id="ARBA00004141"/>
    </source>
</evidence>
<feature type="transmembrane region" description="Helical" evidence="13">
    <location>
        <begin position="38"/>
        <end position="59"/>
    </location>
</feature>
<accession>A0A4P7CIZ1</accession>
<evidence type="ECO:0000256" key="6">
    <source>
        <dbReference type="ARBA" id="ARBA00022723"/>
    </source>
</evidence>
<name>A0A4P7CIZ1_9PAST</name>
<evidence type="ECO:0000313" key="16">
    <source>
        <dbReference type="Proteomes" id="UP000294444"/>
    </source>
</evidence>
<evidence type="ECO:0000256" key="11">
    <source>
        <dbReference type="ARBA" id="ARBA00023014"/>
    </source>
</evidence>
<dbReference type="InterPro" id="IPR050415">
    <property type="entry name" value="MRET"/>
</dbReference>
<dbReference type="GO" id="GO:0016020">
    <property type="term" value="C:membrane"/>
    <property type="evidence" value="ECO:0007669"/>
    <property type="project" value="UniProtKB-SubCell"/>
</dbReference>
<keyword evidence="5" id="KW-0001">2Fe-2S</keyword>
<dbReference type="Gene3D" id="2.40.30.10">
    <property type="entry name" value="Translation factors"/>
    <property type="match status" value="1"/>
</dbReference>
<dbReference type="InterPro" id="IPR001433">
    <property type="entry name" value="OxRdtase_FAD/NAD-bd"/>
</dbReference>
<dbReference type="InterPro" id="IPR017938">
    <property type="entry name" value="Riboflavin_synthase-like_b-brl"/>
</dbReference>
<evidence type="ECO:0000256" key="12">
    <source>
        <dbReference type="ARBA" id="ARBA00023136"/>
    </source>
</evidence>
<evidence type="ECO:0000256" key="5">
    <source>
        <dbReference type="ARBA" id="ARBA00022714"/>
    </source>
</evidence>
<dbReference type="InterPro" id="IPR017927">
    <property type="entry name" value="FAD-bd_FR_type"/>
</dbReference>
<dbReference type="PANTHER" id="PTHR47354">
    <property type="entry name" value="NADH OXIDOREDUCTASE HCR"/>
    <property type="match status" value="1"/>
</dbReference>
<evidence type="ECO:0000256" key="1">
    <source>
        <dbReference type="ARBA" id="ARBA00001974"/>
    </source>
</evidence>
<dbReference type="GO" id="GO:0016491">
    <property type="term" value="F:oxidoreductase activity"/>
    <property type="evidence" value="ECO:0007669"/>
    <property type="project" value="UniProtKB-KW"/>
</dbReference>
<dbReference type="KEGG" id="aio:EXH44_04725"/>
<keyword evidence="3" id="KW-0285">Flavoprotein</keyword>
<proteinExistence type="predicted"/>
<protein>
    <submittedName>
        <fullName evidence="15">Ferric reductase</fullName>
    </submittedName>
</protein>
<dbReference type="Pfam" id="PF01794">
    <property type="entry name" value="Ferric_reduct"/>
    <property type="match status" value="1"/>
</dbReference>
<dbReference type="EMBL" id="CP038145">
    <property type="protein sequence ID" value="QBQ63582.1"/>
    <property type="molecule type" value="Genomic_DNA"/>
</dbReference>
<feature type="transmembrane region" description="Helical" evidence="13">
    <location>
        <begin position="172"/>
        <end position="192"/>
    </location>
</feature>
<keyword evidence="8 13" id="KW-1133">Transmembrane helix</keyword>
<dbReference type="SUPFAM" id="SSF63380">
    <property type="entry name" value="Riboflavin synthase domain-like"/>
    <property type="match status" value="1"/>
</dbReference>
<dbReference type="GO" id="GO:0050660">
    <property type="term" value="F:flavin adenine dinucleotide binding"/>
    <property type="evidence" value="ECO:0007669"/>
    <property type="project" value="TreeGrafter"/>
</dbReference>
<evidence type="ECO:0000313" key="15">
    <source>
        <dbReference type="EMBL" id="QBQ63582.1"/>
    </source>
</evidence>
<dbReference type="InterPro" id="IPR013130">
    <property type="entry name" value="Fe3_Rdtase_TM_dom"/>
</dbReference>
<evidence type="ECO:0000256" key="4">
    <source>
        <dbReference type="ARBA" id="ARBA00022692"/>
    </source>
</evidence>
<dbReference type="Pfam" id="PF08022">
    <property type="entry name" value="FAD_binding_8"/>
    <property type="match status" value="1"/>
</dbReference>
<dbReference type="AlphaFoldDB" id="A0A4P7CIZ1"/>
<keyword evidence="10" id="KW-0408">Iron</keyword>
<keyword evidence="7" id="KW-0274">FAD</keyword>
<dbReference type="PROSITE" id="PS51384">
    <property type="entry name" value="FAD_FR"/>
    <property type="match status" value="1"/>
</dbReference>
<dbReference type="GO" id="GO:0046872">
    <property type="term" value="F:metal ion binding"/>
    <property type="evidence" value="ECO:0007669"/>
    <property type="project" value="UniProtKB-KW"/>
</dbReference>
<evidence type="ECO:0000256" key="3">
    <source>
        <dbReference type="ARBA" id="ARBA00022630"/>
    </source>
</evidence>
<dbReference type="PANTHER" id="PTHR47354:SF8">
    <property type="entry name" value="1,2-PHENYLACETYL-COA EPOXIDASE, SUBUNIT E"/>
    <property type="match status" value="1"/>
</dbReference>
<dbReference type="InterPro" id="IPR013112">
    <property type="entry name" value="FAD-bd_8"/>
</dbReference>
<keyword evidence="11" id="KW-0411">Iron-sulfur</keyword>
<dbReference type="GO" id="GO:0051537">
    <property type="term" value="F:2 iron, 2 sulfur cluster binding"/>
    <property type="evidence" value="ECO:0007669"/>
    <property type="project" value="UniProtKB-KW"/>
</dbReference>
<reference evidence="15 16" key="1">
    <citation type="submission" date="2019-03" db="EMBL/GenBank/DDBJ databases">
        <authorList>
            <person name="Che Y."/>
            <person name="Zhou L."/>
        </authorList>
    </citation>
    <scope>NUCLEOTIDE SEQUENCE [LARGE SCALE GENOMIC DNA]</scope>
    <source>
        <strain evidence="15 16">AIFJ1607</strain>
    </source>
</reference>
<keyword evidence="9" id="KW-0560">Oxidoreductase</keyword>
<evidence type="ECO:0000256" key="10">
    <source>
        <dbReference type="ARBA" id="ARBA00023004"/>
    </source>
</evidence>
<evidence type="ECO:0000259" key="14">
    <source>
        <dbReference type="PROSITE" id="PS51384"/>
    </source>
</evidence>
<keyword evidence="16" id="KW-1185">Reference proteome</keyword>
<evidence type="ECO:0000256" key="7">
    <source>
        <dbReference type="ARBA" id="ARBA00022827"/>
    </source>
</evidence>
<dbReference type="Gene3D" id="3.40.50.80">
    <property type="entry name" value="Nucleotide-binding domain of ferredoxin-NADP reductase (FNR) module"/>
    <property type="match status" value="1"/>
</dbReference>
<dbReference type="RefSeq" id="WP_162856487.1">
    <property type="nucleotide sequence ID" value="NZ_CP038145.1"/>
</dbReference>
<dbReference type="SUPFAM" id="SSF52343">
    <property type="entry name" value="Ferredoxin reductase-like, C-terminal NADP-linked domain"/>
    <property type="match status" value="1"/>
</dbReference>
<keyword evidence="12 13" id="KW-0472">Membrane</keyword>
<dbReference type="CDD" id="cd06198">
    <property type="entry name" value="FNR_like_3"/>
    <property type="match status" value="1"/>
</dbReference>
<feature type="transmembrane region" description="Helical" evidence="13">
    <location>
        <begin position="80"/>
        <end position="96"/>
    </location>
</feature>
<evidence type="ECO:0000256" key="8">
    <source>
        <dbReference type="ARBA" id="ARBA00022989"/>
    </source>
</evidence>
<comment type="cofactor">
    <cofactor evidence="1">
        <name>FAD</name>
        <dbReference type="ChEBI" id="CHEBI:57692"/>
    </cofactor>
</comment>
<dbReference type="Pfam" id="PF00175">
    <property type="entry name" value="NAD_binding_1"/>
    <property type="match status" value="1"/>
</dbReference>
<organism evidence="15 16">
    <name type="scientific">Actinobacillus indolicus</name>
    <dbReference type="NCBI Taxonomy" id="51049"/>
    <lineage>
        <taxon>Bacteria</taxon>
        <taxon>Pseudomonadati</taxon>
        <taxon>Pseudomonadota</taxon>
        <taxon>Gammaproteobacteria</taxon>
        <taxon>Pasteurellales</taxon>
        <taxon>Pasteurellaceae</taxon>
        <taxon>Actinobacillus</taxon>
    </lineage>
</organism>
<comment type="subcellular location">
    <subcellularLocation>
        <location evidence="2">Membrane</location>
        <topology evidence="2">Multi-pass membrane protein</topology>
    </subcellularLocation>
</comment>